<evidence type="ECO:0000259" key="2">
    <source>
        <dbReference type="Pfam" id="PF00248"/>
    </source>
</evidence>
<dbReference type="EMBL" id="BSNX01000067">
    <property type="protein sequence ID" value="GLQ75263.1"/>
    <property type="molecule type" value="Genomic_DNA"/>
</dbReference>
<dbReference type="AlphaFoldDB" id="A0AAV5NY86"/>
<dbReference type="PANTHER" id="PTHR43364:SF4">
    <property type="entry name" value="NAD(P)-LINKED OXIDOREDUCTASE SUPERFAMILY PROTEIN"/>
    <property type="match status" value="1"/>
</dbReference>
<dbReference type="Gene3D" id="3.20.20.100">
    <property type="entry name" value="NADP-dependent oxidoreductase domain"/>
    <property type="match status" value="1"/>
</dbReference>
<dbReference type="Proteomes" id="UP001156690">
    <property type="component" value="Unassembled WGS sequence"/>
</dbReference>
<proteinExistence type="predicted"/>
<dbReference type="GO" id="GO:0005829">
    <property type="term" value="C:cytosol"/>
    <property type="evidence" value="ECO:0007669"/>
    <property type="project" value="TreeGrafter"/>
</dbReference>
<keyword evidence="4" id="KW-1185">Reference proteome</keyword>
<evidence type="ECO:0000256" key="1">
    <source>
        <dbReference type="ARBA" id="ARBA00023002"/>
    </source>
</evidence>
<keyword evidence="1" id="KW-0560">Oxidoreductase</keyword>
<dbReference type="Pfam" id="PF00248">
    <property type="entry name" value="Aldo_ket_red"/>
    <property type="match status" value="1"/>
</dbReference>
<dbReference type="InterPro" id="IPR036812">
    <property type="entry name" value="NAD(P)_OxRdtase_dom_sf"/>
</dbReference>
<name>A0AAV5NY86_9VIBR</name>
<comment type="caution">
    <text evidence="3">The sequence shown here is derived from an EMBL/GenBank/DDBJ whole genome shotgun (WGS) entry which is preliminary data.</text>
</comment>
<dbReference type="PANTHER" id="PTHR43364">
    <property type="entry name" value="NADH-SPECIFIC METHYLGLYOXAL REDUCTASE-RELATED"/>
    <property type="match status" value="1"/>
</dbReference>
<dbReference type="SUPFAM" id="SSF51430">
    <property type="entry name" value="NAD(P)-linked oxidoreductase"/>
    <property type="match status" value="1"/>
</dbReference>
<dbReference type="InterPro" id="IPR023210">
    <property type="entry name" value="NADP_OxRdtase_dom"/>
</dbReference>
<evidence type="ECO:0000313" key="3">
    <source>
        <dbReference type="EMBL" id="GLQ75263.1"/>
    </source>
</evidence>
<reference evidence="4" key="1">
    <citation type="journal article" date="2019" name="Int. J. Syst. Evol. Microbiol.">
        <title>The Global Catalogue of Microorganisms (GCM) 10K type strain sequencing project: providing services to taxonomists for standard genome sequencing and annotation.</title>
        <authorList>
            <consortium name="The Broad Institute Genomics Platform"/>
            <consortium name="The Broad Institute Genome Sequencing Center for Infectious Disease"/>
            <person name="Wu L."/>
            <person name="Ma J."/>
        </authorList>
    </citation>
    <scope>NUCLEOTIDE SEQUENCE [LARGE SCALE GENOMIC DNA]</scope>
    <source>
        <strain evidence="4">NBRC 15640</strain>
    </source>
</reference>
<dbReference type="InterPro" id="IPR050523">
    <property type="entry name" value="AKR_Detox_Biosynth"/>
</dbReference>
<protein>
    <submittedName>
        <fullName evidence="3">Aldo/keto reductase</fullName>
    </submittedName>
</protein>
<evidence type="ECO:0000313" key="4">
    <source>
        <dbReference type="Proteomes" id="UP001156690"/>
    </source>
</evidence>
<dbReference type="GO" id="GO:0016491">
    <property type="term" value="F:oxidoreductase activity"/>
    <property type="evidence" value="ECO:0007669"/>
    <property type="project" value="UniProtKB-KW"/>
</dbReference>
<sequence length="329" mass="36718">MQYRKIGRSDISASAVVLGTWGIGGGSIWGKEADEKELINTIHAALSSGINFIDTAPGYGFGESERIIGKAIRKRRDDVVVATKCGLVWDWEGTEHFSTDGQTLRRNLSPQSIRLEVEESLKRLQIDYIDLYQVHWPSLSPHHTPISETLECLIELKREGKIRAIGVSNLSEEETLAYCEGNHIDTNQIRYSMLWEKEARATVNQNQRLGVSIMAYQAMEQGLLSGKVTMDTQFDANDIRNVDAWNPWFVKEKRAQVLQQMEAWKPLLDKYSCTMAQLIVAATSQVSGIDFVLCGARSVGHAEQNAKAGSLNIDKEDANTMLSQLNALS</sequence>
<organism evidence="3 4">
    <name type="scientific">Vibrio penaeicida</name>
    <dbReference type="NCBI Taxonomy" id="104609"/>
    <lineage>
        <taxon>Bacteria</taxon>
        <taxon>Pseudomonadati</taxon>
        <taxon>Pseudomonadota</taxon>
        <taxon>Gammaproteobacteria</taxon>
        <taxon>Vibrionales</taxon>
        <taxon>Vibrionaceae</taxon>
        <taxon>Vibrio</taxon>
    </lineage>
</organism>
<dbReference type="RefSeq" id="WP_126608689.1">
    <property type="nucleotide sequence ID" value="NZ_AP025144.1"/>
</dbReference>
<accession>A0AAV5NY86</accession>
<feature type="domain" description="NADP-dependent oxidoreductase" evidence="2">
    <location>
        <begin position="16"/>
        <end position="321"/>
    </location>
</feature>
<gene>
    <name evidence="3" type="ORF">GCM10007932_46250</name>
</gene>